<dbReference type="EMBL" id="SUTE01000044">
    <property type="protein sequence ID" value="MBE6505335.1"/>
    <property type="molecule type" value="Genomic_DNA"/>
</dbReference>
<accession>A0A8T3VFU3</accession>
<gene>
    <name evidence="1" type="ORF">E7Z73_06300</name>
</gene>
<evidence type="ECO:0000313" key="1">
    <source>
        <dbReference type="EMBL" id="MBE6505335.1"/>
    </source>
</evidence>
<evidence type="ECO:0000313" key="2">
    <source>
        <dbReference type="Proteomes" id="UP000762703"/>
    </source>
</evidence>
<name>A0A8T3VFU3_9EURY</name>
<organism evidence="1 2">
    <name type="scientific">Methanobrevibacter millerae</name>
    <dbReference type="NCBI Taxonomy" id="230361"/>
    <lineage>
        <taxon>Archaea</taxon>
        <taxon>Methanobacteriati</taxon>
        <taxon>Methanobacteriota</taxon>
        <taxon>Methanomada group</taxon>
        <taxon>Methanobacteria</taxon>
        <taxon>Methanobacteriales</taxon>
        <taxon>Methanobacteriaceae</taxon>
        <taxon>Methanobrevibacter</taxon>
    </lineage>
</organism>
<proteinExistence type="predicted"/>
<dbReference type="AlphaFoldDB" id="A0A8T3VFU3"/>
<protein>
    <submittedName>
        <fullName evidence="1">Uncharacterized protein</fullName>
    </submittedName>
</protein>
<sequence>MDKENIDYEIKIIKDAFNEKRNIIGYAPEEKIKVNKDCHQGGDIFITDEGELIDLEYQMRDFDEEELAKYVELAEELYEKNKVSITIYVLCPRTLKVIAPECTIKSEAEFTIKLACWGENPAYERFFQIKEKVEKNIQISDDDITALEMIPLRVPKEERKTFRVECFKLLNKAIK</sequence>
<reference evidence="1" key="1">
    <citation type="submission" date="2019-04" db="EMBL/GenBank/DDBJ databases">
        <title>Evolution of Biomass-Degrading Anaerobic Consortia Revealed by Metagenomics.</title>
        <authorList>
            <person name="Peng X."/>
        </authorList>
    </citation>
    <scope>NUCLEOTIDE SEQUENCE</scope>
    <source>
        <strain evidence="1">SIG12</strain>
    </source>
</reference>
<dbReference type="RefSeq" id="WP_303736985.1">
    <property type="nucleotide sequence ID" value="NZ_SUTE01000044.1"/>
</dbReference>
<comment type="caution">
    <text evidence="1">The sequence shown here is derived from an EMBL/GenBank/DDBJ whole genome shotgun (WGS) entry which is preliminary data.</text>
</comment>
<dbReference type="Proteomes" id="UP000762703">
    <property type="component" value="Unassembled WGS sequence"/>
</dbReference>